<dbReference type="InterPro" id="IPR031148">
    <property type="entry name" value="Plexin"/>
</dbReference>
<feature type="domain" description="Plexin cytoplasmic RasGAP" evidence="1">
    <location>
        <begin position="4"/>
        <end position="114"/>
    </location>
</feature>
<dbReference type="PANTHER" id="PTHR22625:SF70">
    <property type="entry name" value="PLEXIN A, ISOFORM A"/>
    <property type="match status" value="1"/>
</dbReference>
<dbReference type="GO" id="GO:0017154">
    <property type="term" value="F:semaphorin receptor activity"/>
    <property type="evidence" value="ECO:0007669"/>
    <property type="project" value="InterPro"/>
</dbReference>
<evidence type="ECO:0000259" key="1">
    <source>
        <dbReference type="Pfam" id="PF08337"/>
    </source>
</evidence>
<dbReference type="GO" id="GO:0030334">
    <property type="term" value="P:regulation of cell migration"/>
    <property type="evidence" value="ECO:0007669"/>
    <property type="project" value="TreeGrafter"/>
</dbReference>
<dbReference type="EMBL" id="CAJOBB010019694">
    <property type="protein sequence ID" value="CAF4360823.1"/>
    <property type="molecule type" value="Genomic_DNA"/>
</dbReference>
<dbReference type="SUPFAM" id="SSF48350">
    <property type="entry name" value="GTPase activation domain, GAP"/>
    <property type="match status" value="1"/>
</dbReference>
<dbReference type="InterPro" id="IPR008936">
    <property type="entry name" value="Rho_GTPase_activation_prot"/>
</dbReference>
<gene>
    <name evidence="2" type="ORF">KXQ929_LOCUS48803</name>
</gene>
<dbReference type="AlphaFoldDB" id="A0A820LQW5"/>
<proteinExistence type="predicted"/>
<organism evidence="2 3">
    <name type="scientific">Adineta steineri</name>
    <dbReference type="NCBI Taxonomy" id="433720"/>
    <lineage>
        <taxon>Eukaryota</taxon>
        <taxon>Metazoa</taxon>
        <taxon>Spiralia</taxon>
        <taxon>Gnathifera</taxon>
        <taxon>Rotifera</taxon>
        <taxon>Eurotatoria</taxon>
        <taxon>Bdelloidea</taxon>
        <taxon>Adinetida</taxon>
        <taxon>Adinetidae</taxon>
        <taxon>Adineta</taxon>
    </lineage>
</organism>
<comment type="caution">
    <text evidence="2">The sequence shown here is derived from an EMBL/GenBank/DDBJ whole genome shotgun (WGS) entry which is preliminary data.</text>
</comment>
<dbReference type="PANTHER" id="PTHR22625">
    <property type="entry name" value="PLEXIN"/>
    <property type="match status" value="1"/>
</dbReference>
<protein>
    <recommendedName>
        <fullName evidence="1">Plexin cytoplasmic RasGAP domain-containing protein</fullName>
    </recommendedName>
</protein>
<dbReference type="GO" id="GO:0005886">
    <property type="term" value="C:plasma membrane"/>
    <property type="evidence" value="ECO:0007669"/>
    <property type="project" value="TreeGrafter"/>
</dbReference>
<dbReference type="GO" id="GO:0002116">
    <property type="term" value="C:semaphorin receptor complex"/>
    <property type="evidence" value="ECO:0007669"/>
    <property type="project" value="TreeGrafter"/>
</dbReference>
<dbReference type="Gene3D" id="1.10.506.10">
    <property type="entry name" value="GTPase Activation - p120gap, domain 1"/>
    <property type="match status" value="1"/>
</dbReference>
<evidence type="ECO:0000313" key="2">
    <source>
        <dbReference type="EMBL" id="CAF4360823.1"/>
    </source>
</evidence>
<evidence type="ECO:0000313" key="3">
    <source>
        <dbReference type="Proteomes" id="UP000663868"/>
    </source>
</evidence>
<reference evidence="2" key="1">
    <citation type="submission" date="2021-02" db="EMBL/GenBank/DDBJ databases">
        <authorList>
            <person name="Nowell W R."/>
        </authorList>
    </citation>
    <scope>NUCLEOTIDE SEQUENCE</scope>
</reference>
<dbReference type="InterPro" id="IPR013548">
    <property type="entry name" value="Plexin_cytoplasmic_RasGAP_dom"/>
</dbReference>
<accession>A0A820LQW5</accession>
<dbReference type="Proteomes" id="UP000663868">
    <property type="component" value="Unassembled WGS sequence"/>
</dbReference>
<dbReference type="Pfam" id="PF08337">
    <property type="entry name" value="Plexin_cytopl"/>
    <property type="match status" value="1"/>
</dbReference>
<sequence length="119" mass="14281">LETNRRHSVRQGLHLLSQSLYNRHFLLLIIRTLEADKINFRLQDRMQFASLISILLQDNIEYFTEILKILLRELIEKSLQHDRNNSKILLRSNASIAEKMLSNWFSFLLFGYIKVKFKF</sequence>
<feature type="non-terminal residue" evidence="2">
    <location>
        <position position="1"/>
    </location>
</feature>
<name>A0A820LQW5_9BILA</name>